<accession>A0AAT9GF77</accession>
<dbReference type="GO" id="GO:0016020">
    <property type="term" value="C:membrane"/>
    <property type="evidence" value="ECO:0007669"/>
    <property type="project" value="InterPro"/>
</dbReference>
<dbReference type="EMBL" id="AP029612">
    <property type="protein sequence ID" value="BFG69271.1"/>
    <property type="molecule type" value="Genomic_DNA"/>
</dbReference>
<evidence type="ECO:0000256" key="1">
    <source>
        <dbReference type="ARBA" id="ARBA00022679"/>
    </source>
</evidence>
<proteinExistence type="inferred from homology"/>
<evidence type="ECO:0000313" key="4">
    <source>
        <dbReference type="EMBL" id="BFG69271.1"/>
    </source>
</evidence>
<feature type="transmembrane region" description="Helical" evidence="3">
    <location>
        <begin position="82"/>
        <end position="101"/>
    </location>
</feature>
<dbReference type="InterPro" id="IPR000462">
    <property type="entry name" value="CDP-OH_P_trans"/>
</dbReference>
<evidence type="ECO:0000256" key="2">
    <source>
        <dbReference type="RuleBase" id="RU003750"/>
    </source>
</evidence>
<keyword evidence="1 2" id="KW-0808">Transferase</keyword>
<keyword evidence="3" id="KW-1133">Transmembrane helix</keyword>
<dbReference type="InterPro" id="IPR048254">
    <property type="entry name" value="CDP_ALCOHOL_P_TRANSF_CS"/>
</dbReference>
<dbReference type="Pfam" id="PF01066">
    <property type="entry name" value="CDP-OH_P_transf"/>
    <property type="match status" value="1"/>
</dbReference>
<feature type="transmembrane region" description="Helical" evidence="3">
    <location>
        <begin position="146"/>
        <end position="166"/>
    </location>
</feature>
<feature type="transmembrane region" description="Helical" evidence="3">
    <location>
        <begin position="181"/>
        <end position="201"/>
    </location>
</feature>
<feature type="transmembrane region" description="Helical" evidence="3">
    <location>
        <begin position="7"/>
        <end position="28"/>
    </location>
</feature>
<gene>
    <name evidence="4" type="ORF">KACHI17_01520</name>
</gene>
<protein>
    <submittedName>
        <fullName evidence="4">CDP-alcohol phosphatidyltransferase family protein</fullName>
    </submittedName>
</protein>
<dbReference type="Gene3D" id="1.20.120.1760">
    <property type="match status" value="1"/>
</dbReference>
<reference evidence="4" key="1">
    <citation type="submission" date="2024-02" db="EMBL/GenBank/DDBJ databases">
        <title>Sediminibacterium planktonica sp. nov. and Sediminibacterium longus sp. nov., isolated from surface lake and river water.</title>
        <authorList>
            <person name="Watanabe K."/>
            <person name="Takemine S."/>
            <person name="Ishii Y."/>
            <person name="Ogata Y."/>
            <person name="Shindo C."/>
            <person name="Suda W."/>
        </authorList>
    </citation>
    <scope>NUCLEOTIDE SEQUENCE</scope>
    <source>
        <strain evidence="4">KACHI17</strain>
    </source>
</reference>
<feature type="transmembrane region" description="Helical" evidence="3">
    <location>
        <begin position="213"/>
        <end position="245"/>
    </location>
</feature>
<dbReference type="GO" id="GO:0008654">
    <property type="term" value="P:phospholipid biosynthetic process"/>
    <property type="evidence" value="ECO:0007669"/>
    <property type="project" value="InterPro"/>
</dbReference>
<keyword evidence="3" id="KW-0812">Transmembrane</keyword>
<sequence>MKQIPNLFTLLNLLCGCIAIVMVMQTGLTMAYSSNGETIVEIPEQMQWASVLLAGAAIIDFCDGFFARLLKVPSDMGKQLDSLADLVSFGVVPGLIAWQFLRLSVAQDADGLDASIGWLLPAFILPCAGAFRLARFNIDTTQHYGFKGVPIPAAGLLLASFPLIYWNTQETWVISLLLNKWVWYGIILLVSYLMVSTLPMMALKFTHLTFRKLFPFLLMAVIAVITAFLWGWLSVPVTFIAYVVLSLLLKQKES</sequence>
<evidence type="ECO:0000256" key="3">
    <source>
        <dbReference type="SAM" id="Phobius"/>
    </source>
</evidence>
<dbReference type="RefSeq" id="WP_353549600.1">
    <property type="nucleotide sequence ID" value="NZ_AP029612.1"/>
</dbReference>
<dbReference type="PROSITE" id="PS51257">
    <property type="entry name" value="PROKAR_LIPOPROTEIN"/>
    <property type="match status" value="1"/>
</dbReference>
<feature type="transmembrane region" description="Helical" evidence="3">
    <location>
        <begin position="116"/>
        <end position="134"/>
    </location>
</feature>
<feature type="transmembrane region" description="Helical" evidence="3">
    <location>
        <begin position="48"/>
        <end position="70"/>
    </location>
</feature>
<keyword evidence="3" id="KW-0472">Membrane</keyword>
<comment type="similarity">
    <text evidence="2">Belongs to the CDP-alcohol phosphatidyltransferase class-I family.</text>
</comment>
<organism evidence="4">
    <name type="scientific">Sediminibacterium sp. KACHI17</name>
    <dbReference type="NCBI Taxonomy" id="1751071"/>
    <lineage>
        <taxon>Bacteria</taxon>
        <taxon>Pseudomonadati</taxon>
        <taxon>Bacteroidota</taxon>
        <taxon>Chitinophagia</taxon>
        <taxon>Chitinophagales</taxon>
        <taxon>Chitinophagaceae</taxon>
        <taxon>Sediminibacterium</taxon>
    </lineage>
</organism>
<dbReference type="GO" id="GO:0016780">
    <property type="term" value="F:phosphotransferase activity, for other substituted phosphate groups"/>
    <property type="evidence" value="ECO:0007669"/>
    <property type="project" value="InterPro"/>
</dbReference>
<dbReference type="AlphaFoldDB" id="A0AAT9GF77"/>
<name>A0AAT9GF77_9BACT</name>
<dbReference type="PROSITE" id="PS00379">
    <property type="entry name" value="CDP_ALCOHOL_P_TRANSF"/>
    <property type="match status" value="1"/>
</dbReference>
<dbReference type="InterPro" id="IPR043130">
    <property type="entry name" value="CDP-OH_PTrfase_TM_dom"/>
</dbReference>